<evidence type="ECO:0000313" key="3">
    <source>
        <dbReference type="EMBL" id="CAF3554521.1"/>
    </source>
</evidence>
<dbReference type="Proteomes" id="UP000663845">
    <property type="component" value="Unassembled WGS sequence"/>
</dbReference>
<evidence type="ECO:0000313" key="1">
    <source>
        <dbReference type="EMBL" id="CAF1265671.1"/>
    </source>
</evidence>
<evidence type="ECO:0000313" key="4">
    <source>
        <dbReference type="EMBL" id="CAF3586868.1"/>
    </source>
</evidence>
<evidence type="ECO:0000313" key="2">
    <source>
        <dbReference type="EMBL" id="CAF1317358.1"/>
    </source>
</evidence>
<dbReference type="EMBL" id="CAJNOE010000547">
    <property type="protein sequence ID" value="CAF1265671.1"/>
    <property type="molecule type" value="Genomic_DNA"/>
</dbReference>
<dbReference type="Proteomes" id="UP000663868">
    <property type="component" value="Unassembled WGS sequence"/>
</dbReference>
<evidence type="ECO:0000313" key="5">
    <source>
        <dbReference type="Proteomes" id="UP000663845"/>
    </source>
</evidence>
<dbReference type="EMBL" id="CAJOAZ010000151">
    <property type="protein sequence ID" value="CAF3554521.1"/>
    <property type="molecule type" value="Genomic_DNA"/>
</dbReference>
<reference evidence="2" key="1">
    <citation type="submission" date="2021-02" db="EMBL/GenBank/DDBJ databases">
        <authorList>
            <person name="Nowell W R."/>
        </authorList>
    </citation>
    <scope>NUCLEOTIDE SEQUENCE</scope>
</reference>
<proteinExistence type="predicted"/>
<dbReference type="Proteomes" id="UP000663844">
    <property type="component" value="Unassembled WGS sequence"/>
</dbReference>
<dbReference type="Proteomes" id="UP000663860">
    <property type="component" value="Unassembled WGS sequence"/>
</dbReference>
<name>A0A815EXE8_9BILA</name>
<protein>
    <submittedName>
        <fullName evidence="2">Uncharacterized protein</fullName>
    </submittedName>
</protein>
<dbReference type="EMBL" id="CAJNOG010000619">
    <property type="protein sequence ID" value="CAF1317358.1"/>
    <property type="molecule type" value="Genomic_DNA"/>
</dbReference>
<sequence>MNDYITQQDCKHNDAKMIEEEDEYHEIPDMIEVNTSSINKVISNTEPSSSNNYQNHTSFPIDEGLTDSALQWGYQTLKKYINI</sequence>
<comment type="caution">
    <text evidence="2">The sequence shown here is derived from an EMBL/GenBank/DDBJ whole genome shotgun (WGS) entry which is preliminary data.</text>
</comment>
<dbReference type="AlphaFoldDB" id="A0A815EXE8"/>
<organism evidence="2 5">
    <name type="scientific">Adineta steineri</name>
    <dbReference type="NCBI Taxonomy" id="433720"/>
    <lineage>
        <taxon>Eukaryota</taxon>
        <taxon>Metazoa</taxon>
        <taxon>Spiralia</taxon>
        <taxon>Gnathifera</taxon>
        <taxon>Rotifera</taxon>
        <taxon>Eurotatoria</taxon>
        <taxon>Bdelloidea</taxon>
        <taxon>Adinetida</taxon>
        <taxon>Adinetidae</taxon>
        <taxon>Adineta</taxon>
    </lineage>
</organism>
<gene>
    <name evidence="1" type="ORF">IZO911_LOCUS32137</name>
    <name evidence="2" type="ORF">JYZ213_LOCUS33204</name>
    <name evidence="4" type="ORF">KXQ929_LOCUS4417</name>
    <name evidence="3" type="ORF">OXD698_LOCUS4101</name>
</gene>
<accession>A0A815EXE8</accession>
<dbReference type="EMBL" id="CAJOBB010000152">
    <property type="protein sequence ID" value="CAF3586868.1"/>
    <property type="molecule type" value="Genomic_DNA"/>
</dbReference>